<feature type="non-terminal residue" evidence="2">
    <location>
        <position position="778"/>
    </location>
</feature>
<organism evidence="2 3">
    <name type="scientific">Austropuccinia psidii MF-1</name>
    <dbReference type="NCBI Taxonomy" id="1389203"/>
    <lineage>
        <taxon>Eukaryota</taxon>
        <taxon>Fungi</taxon>
        <taxon>Dikarya</taxon>
        <taxon>Basidiomycota</taxon>
        <taxon>Pucciniomycotina</taxon>
        <taxon>Pucciniomycetes</taxon>
        <taxon>Pucciniales</taxon>
        <taxon>Sphaerophragmiaceae</taxon>
        <taxon>Austropuccinia</taxon>
    </lineage>
</organism>
<dbReference type="AlphaFoldDB" id="A0A9Q3PDS0"/>
<evidence type="ECO:0000256" key="1">
    <source>
        <dbReference type="SAM" id="MobiDB-lite"/>
    </source>
</evidence>
<reference evidence="2" key="1">
    <citation type="submission" date="2021-03" db="EMBL/GenBank/DDBJ databases">
        <title>Draft genome sequence of rust myrtle Austropuccinia psidii MF-1, a brazilian biotype.</title>
        <authorList>
            <person name="Quecine M.C."/>
            <person name="Pachon D.M.R."/>
            <person name="Bonatelli M.L."/>
            <person name="Correr F.H."/>
            <person name="Franceschini L.M."/>
            <person name="Leite T.F."/>
            <person name="Margarido G.R.A."/>
            <person name="Almeida C.A."/>
            <person name="Ferrarezi J.A."/>
            <person name="Labate C.A."/>
        </authorList>
    </citation>
    <scope>NUCLEOTIDE SEQUENCE</scope>
    <source>
        <strain evidence="2">MF-1</strain>
    </source>
</reference>
<protein>
    <recommendedName>
        <fullName evidence="4">Retrotransposon gag domain-containing protein</fullName>
    </recommendedName>
</protein>
<proteinExistence type="predicted"/>
<evidence type="ECO:0000313" key="3">
    <source>
        <dbReference type="Proteomes" id="UP000765509"/>
    </source>
</evidence>
<evidence type="ECO:0000313" key="2">
    <source>
        <dbReference type="EMBL" id="MBW0557525.1"/>
    </source>
</evidence>
<feature type="compositionally biased region" description="Polar residues" evidence="1">
    <location>
        <begin position="1"/>
        <end position="12"/>
    </location>
</feature>
<accession>A0A9Q3PDS0</accession>
<dbReference type="EMBL" id="AVOT02065423">
    <property type="protein sequence ID" value="MBW0557525.1"/>
    <property type="molecule type" value="Genomic_DNA"/>
</dbReference>
<name>A0A9Q3PDS0_9BASI</name>
<keyword evidence="3" id="KW-1185">Reference proteome</keyword>
<sequence>MVHTRNGSNYSVQPDGCGQGRRKTKSRSVKYSSRKTCLEDARVAPHSPRSVPTNFEMNSETGPIHDNISRAEPLSSGSNRNLSVPIQKLVQGSQRRGVGNMSKPLAGAHELLLTHQELSGSGEDHRALRRLEPIFFQIQSQKDKELVEEPKPFIHRPEEGVGNDSSFGDRRSSGIYQLQTSSRSVQRQAQRTSEEEERSQEPSRQGQRQSQLAQTLPTRVQDPQIGAFSHGQCVKYGQNSNGIHIQGAGKDEQDFSTQMNHLQTSINVEIGKLDAKLTKITLDISDLKRHNNKYTGWYKLTNARFDSIINACSRIESTCKVQNDEMEDLSIFKMNDQLKILQDHVLKIVENTNQFATYLAKSDSERQKLKNEIIENVEQIHKNYEPHIPRHSTPLTEEKPSLKGSYTPLLGEIFVSVKDIPKLEEWPTFSGEGEYNHIEFIRTIDMLQEDFNIPDEIIVGKLHCLFTRTAKKWYYKMRIDYGKHDWSSWKSDVITKWASNSWRFIMENAFENSTFNSEKDKPLTWFFMQKDRLSALHPDMSDTMINMKILRNCGGELEHAIKSRCVEPCSTEDYINEMEDIITRTRIGKSWTKIPMESKMLSKIPREDKRPEKPVLKLHKCGSTSHLANTCTKKTKINQVQVIEGIQCTEEKEESEEDSAVSEDTPVEDYPIENITAFFEVPEVHAHLPQYSEDCCNLINIQDARMCKAKPARGKGYTAGAYCITSVLMSDIEAKVNLDTAAFCTLVAKDYLQAILPEWQILFTSYTLCLEKPSITNR</sequence>
<feature type="region of interest" description="Disordered" evidence="1">
    <location>
        <begin position="152"/>
        <end position="219"/>
    </location>
</feature>
<dbReference type="Proteomes" id="UP000765509">
    <property type="component" value="Unassembled WGS sequence"/>
</dbReference>
<evidence type="ECO:0008006" key="4">
    <source>
        <dbReference type="Google" id="ProtNLM"/>
    </source>
</evidence>
<feature type="compositionally biased region" description="Polar residues" evidence="1">
    <location>
        <begin position="174"/>
        <end position="185"/>
    </location>
</feature>
<feature type="compositionally biased region" description="Low complexity" evidence="1">
    <location>
        <begin position="202"/>
        <end position="211"/>
    </location>
</feature>
<gene>
    <name evidence="2" type="ORF">O181_097240</name>
</gene>
<feature type="region of interest" description="Disordered" evidence="1">
    <location>
        <begin position="1"/>
        <end position="35"/>
    </location>
</feature>
<comment type="caution">
    <text evidence="2">The sequence shown here is derived from an EMBL/GenBank/DDBJ whole genome shotgun (WGS) entry which is preliminary data.</text>
</comment>